<dbReference type="Proteomes" id="UP000232688">
    <property type="component" value="Unassembled WGS sequence"/>
</dbReference>
<gene>
    <name evidence="3" type="ORF">RhiirA1_541887</name>
    <name evidence="2" type="ORF">RhiirA5_501137</name>
    <name evidence="1" type="ORF">RhiirA5_504069</name>
</gene>
<organism evidence="3 4">
    <name type="scientific">Rhizophagus irregularis</name>
    <dbReference type="NCBI Taxonomy" id="588596"/>
    <lineage>
        <taxon>Eukaryota</taxon>
        <taxon>Fungi</taxon>
        <taxon>Fungi incertae sedis</taxon>
        <taxon>Mucoromycota</taxon>
        <taxon>Glomeromycotina</taxon>
        <taxon>Glomeromycetes</taxon>
        <taxon>Glomerales</taxon>
        <taxon>Glomeraceae</taxon>
        <taxon>Rhizophagus</taxon>
    </lineage>
</organism>
<name>A0A2I1F0R2_9GLOM</name>
<evidence type="ECO:0000313" key="1">
    <source>
        <dbReference type="EMBL" id="PKC02376.1"/>
    </source>
</evidence>
<comment type="caution">
    <text evidence="3">The sequence shown here is derived from an EMBL/GenBank/DDBJ whole genome shotgun (WGS) entry which is preliminary data.</text>
</comment>
<evidence type="ECO:0000313" key="3">
    <source>
        <dbReference type="EMBL" id="PKC56880.1"/>
    </source>
</evidence>
<accession>A0A2I1F0R2</accession>
<dbReference type="EMBL" id="LLXH01001992">
    <property type="protein sequence ID" value="PKC56880.1"/>
    <property type="molecule type" value="Genomic_DNA"/>
</dbReference>
<dbReference type="VEuPathDB" id="FungiDB:FUN_011431"/>
<reference evidence="3 4" key="3">
    <citation type="submission" date="2017-10" db="EMBL/GenBank/DDBJ databases">
        <title>Extensive intraspecific genome diversity in a model arbuscular mycorrhizal fungus.</title>
        <authorList>
            <person name="Chen E.C.H."/>
            <person name="Morin E."/>
            <person name="Baudet D."/>
            <person name="Noel J."/>
            <person name="Ndikumana S."/>
            <person name="Charron P."/>
            <person name="St-Onge C."/>
            <person name="Giorgi J."/>
            <person name="Grigoriev I.V."/>
            <person name="Roux C."/>
            <person name="Martin F.M."/>
            <person name="Corradi N."/>
        </authorList>
    </citation>
    <scope>NUCLEOTIDE SEQUENCE [LARGE SCALE GENOMIC DNA]</scope>
    <source>
        <strain evidence="3 4">A1</strain>
    </source>
</reference>
<reference evidence="1 5" key="2">
    <citation type="submission" date="2017-09" db="EMBL/GenBank/DDBJ databases">
        <title>Extensive intraspecific genome diversity in a model arbuscular mycorrhizal fungus.</title>
        <authorList>
            <person name="Chen E.C."/>
            <person name="Morin E."/>
            <person name="Beaudet D."/>
            <person name="Noel J."/>
            <person name="Ndikumana S."/>
            <person name="Charron P."/>
            <person name="St-Onge C."/>
            <person name="Giorgi J."/>
            <person name="Grigoriev I.V."/>
            <person name="Roux C."/>
            <person name="Martin F.M."/>
            <person name="Corradi N."/>
        </authorList>
    </citation>
    <scope>NUCLEOTIDE SEQUENCE [LARGE SCALE GENOMIC DNA]</scope>
    <source>
        <strain evidence="1 5">A5</strain>
    </source>
</reference>
<dbReference type="Proteomes" id="UP000232722">
    <property type="component" value="Unassembled WGS sequence"/>
</dbReference>
<dbReference type="OrthoDB" id="2403500at2759"/>
<dbReference type="EMBL" id="LLXJ01000720">
    <property type="protein sequence ID" value="PKC06737.1"/>
    <property type="molecule type" value="Genomic_DNA"/>
</dbReference>
<evidence type="ECO:0000313" key="2">
    <source>
        <dbReference type="EMBL" id="PKC06737.1"/>
    </source>
</evidence>
<dbReference type="VEuPathDB" id="FungiDB:RhiirFUN_012708"/>
<evidence type="ECO:0000313" key="4">
    <source>
        <dbReference type="Proteomes" id="UP000232688"/>
    </source>
</evidence>
<sequence>MTIGTSTRESVHIHGIGKKKNASKINWNTLKENEDEIKRRIPIRLLQILDFENNEQINEQINEQTNTTTVPSQTLSLFSIQTIFKLYKIKINDSILTPEECSQMGCNLARDLKKTCKEFQDFQALESHNSLNEYQKMNDEELIILNLQVRYNKIGA</sequence>
<dbReference type="EMBL" id="LLXJ01001394">
    <property type="protein sequence ID" value="PKC02376.1"/>
    <property type="molecule type" value="Genomic_DNA"/>
</dbReference>
<dbReference type="AlphaFoldDB" id="A0A2I1F0R2"/>
<dbReference type="VEuPathDB" id="FungiDB:RhiirA1_541887"/>
<proteinExistence type="predicted"/>
<reference evidence="3 4" key="4">
    <citation type="submission" date="2017-10" db="EMBL/GenBank/DDBJ databases">
        <title>Genome analyses suggest a sexual origin of heterokaryosis in a supposedly ancient asexual fungus.</title>
        <authorList>
            <person name="Corradi N."/>
            <person name="Sedzielewska K."/>
            <person name="Noel J."/>
            <person name="Charron P."/>
            <person name="Farinelli L."/>
            <person name="Marton T."/>
            <person name="Kruger M."/>
            <person name="Pelin A."/>
            <person name="Brachmann A."/>
            <person name="Corradi N."/>
        </authorList>
    </citation>
    <scope>NUCLEOTIDE SEQUENCE [LARGE SCALE GENOMIC DNA]</scope>
    <source>
        <strain evidence="3 4">A1</strain>
    </source>
</reference>
<reference evidence="1 5" key="1">
    <citation type="submission" date="2016-04" db="EMBL/GenBank/DDBJ databases">
        <title>Genome analyses suggest a sexual origin of heterokaryosis in a supposedly ancient asexual fungus.</title>
        <authorList>
            <person name="Ropars J."/>
            <person name="Sedzielewska K."/>
            <person name="Noel J."/>
            <person name="Charron P."/>
            <person name="Farinelli L."/>
            <person name="Marton T."/>
            <person name="Kruger M."/>
            <person name="Pelin A."/>
            <person name="Brachmann A."/>
            <person name="Corradi N."/>
        </authorList>
    </citation>
    <scope>NUCLEOTIDE SEQUENCE [LARGE SCALE GENOMIC DNA]</scope>
    <source>
        <strain evidence="1 5">A5</strain>
    </source>
</reference>
<protein>
    <submittedName>
        <fullName evidence="3">Uncharacterized protein</fullName>
    </submittedName>
</protein>
<evidence type="ECO:0000313" key="5">
    <source>
        <dbReference type="Proteomes" id="UP000232722"/>
    </source>
</evidence>